<evidence type="ECO:0000256" key="12">
    <source>
        <dbReference type="ARBA" id="ARBA00023136"/>
    </source>
</evidence>
<name>A0ABN6P492_9PROT</name>
<dbReference type="SUPFAM" id="SSF56024">
    <property type="entry name" value="Phospholipase D/nuclease"/>
    <property type="match status" value="2"/>
</dbReference>
<dbReference type="Proteomes" id="UP000831327">
    <property type="component" value="Chromosome"/>
</dbReference>
<dbReference type="InterPro" id="IPR001736">
    <property type="entry name" value="PLipase_D/transphosphatidylase"/>
</dbReference>
<reference evidence="18 19" key="1">
    <citation type="journal article" date="2016" name="Microbes Environ.">
        <title>Phylogenetically diverse aerobic anoxygenic phototrophic bacteria isolated from epilithic biofilms in Tama river, Japan.</title>
        <authorList>
            <person name="Hirose S."/>
            <person name="Matsuura K."/>
            <person name="Haruta S."/>
        </authorList>
    </citation>
    <scope>NUCLEOTIDE SEQUENCE [LARGE SCALE GENOMIC DNA]</scope>
    <source>
        <strain evidence="18 19">S08</strain>
    </source>
</reference>
<evidence type="ECO:0000256" key="7">
    <source>
        <dbReference type="ARBA" id="ARBA00022679"/>
    </source>
</evidence>
<keyword evidence="13" id="KW-0594">Phospholipid biosynthesis</keyword>
<gene>
    <name evidence="18" type="primary">cls</name>
    <name evidence="18" type="ORF">Rmf_30690</name>
</gene>
<evidence type="ECO:0000256" key="6">
    <source>
        <dbReference type="ARBA" id="ARBA00022525"/>
    </source>
</evidence>
<feature type="transmembrane region" description="Helical" evidence="16">
    <location>
        <begin position="29"/>
        <end position="49"/>
    </location>
</feature>
<dbReference type="RefSeq" id="WP_244407380.1">
    <property type="nucleotide sequence ID" value="NZ_AP025637.1"/>
</dbReference>
<evidence type="ECO:0000256" key="15">
    <source>
        <dbReference type="NCBIfam" id="TIGR04265"/>
    </source>
</evidence>
<dbReference type="EC" id="2.7.8.-" evidence="15"/>
<evidence type="ECO:0000256" key="13">
    <source>
        <dbReference type="ARBA" id="ARBA00023209"/>
    </source>
</evidence>
<feature type="domain" description="PLD phosphodiesterase" evidence="17">
    <location>
        <begin position="204"/>
        <end position="231"/>
    </location>
</feature>
<dbReference type="PANTHER" id="PTHR21248">
    <property type="entry name" value="CARDIOLIPIN SYNTHASE"/>
    <property type="match status" value="1"/>
</dbReference>
<evidence type="ECO:0000256" key="1">
    <source>
        <dbReference type="ARBA" id="ARBA00003145"/>
    </source>
</evidence>
<keyword evidence="8 16" id="KW-0812">Transmembrane</keyword>
<evidence type="ECO:0000256" key="11">
    <source>
        <dbReference type="ARBA" id="ARBA00023098"/>
    </source>
</evidence>
<evidence type="ECO:0000256" key="14">
    <source>
        <dbReference type="ARBA" id="ARBA00023264"/>
    </source>
</evidence>
<accession>A0ABN6P492</accession>
<keyword evidence="9" id="KW-0677">Repeat</keyword>
<evidence type="ECO:0000256" key="5">
    <source>
        <dbReference type="ARBA" id="ARBA00022516"/>
    </source>
</evidence>
<keyword evidence="4" id="KW-1003">Cell membrane</keyword>
<dbReference type="EMBL" id="AP025637">
    <property type="protein sequence ID" value="BDG73140.1"/>
    <property type="molecule type" value="Genomic_DNA"/>
</dbReference>
<evidence type="ECO:0000259" key="17">
    <source>
        <dbReference type="PROSITE" id="PS50035"/>
    </source>
</evidence>
<evidence type="ECO:0000256" key="2">
    <source>
        <dbReference type="ARBA" id="ARBA00004613"/>
    </source>
</evidence>
<dbReference type="InterPro" id="IPR027379">
    <property type="entry name" value="CLS_N"/>
</dbReference>
<evidence type="ECO:0000256" key="3">
    <source>
        <dbReference type="ARBA" id="ARBA00004651"/>
    </source>
</evidence>
<keyword evidence="10 16" id="KW-1133">Transmembrane helix</keyword>
<dbReference type="CDD" id="cd09158">
    <property type="entry name" value="PLDc_EcCLS_like_2"/>
    <property type="match status" value="1"/>
</dbReference>
<dbReference type="SMART" id="SM00155">
    <property type="entry name" value="PLDc"/>
    <property type="match status" value="2"/>
</dbReference>
<evidence type="ECO:0000256" key="10">
    <source>
        <dbReference type="ARBA" id="ARBA00022989"/>
    </source>
</evidence>
<feature type="domain" description="PLD phosphodiesterase" evidence="17">
    <location>
        <begin position="380"/>
        <end position="407"/>
    </location>
</feature>
<keyword evidence="6" id="KW-0964">Secreted</keyword>
<keyword evidence="19" id="KW-1185">Reference proteome</keyword>
<protein>
    <recommendedName>
        <fullName evidence="15">Cardiolipin synthase</fullName>
        <ecNumber evidence="15">2.7.8.-</ecNumber>
    </recommendedName>
</protein>
<evidence type="ECO:0000256" key="16">
    <source>
        <dbReference type="SAM" id="Phobius"/>
    </source>
</evidence>
<evidence type="ECO:0000256" key="9">
    <source>
        <dbReference type="ARBA" id="ARBA00022737"/>
    </source>
</evidence>
<dbReference type="CDD" id="cd09152">
    <property type="entry name" value="PLDc_EcCLS_like_1"/>
    <property type="match status" value="1"/>
</dbReference>
<comment type="function">
    <text evidence="1">Could be a virulence factor.</text>
</comment>
<sequence>MWVALHLIAQAAVILRVLLRPHRNPASRISWVVVVLAVPVAGILGYLLLGETSIGRRRAERMRQVRAELPAPPTAPADLPERHAPLFRVGESISGYPACSGNAAALLPDSNSAIDALVADIDAATDHVHLVFYIWLPDGNGTKVAHALMRAARRGVACRAMVDDLGSKLLIRHALWRDMAGAGVRLGRALPIGNPLLRPMAGRIDLRNHRKLVVVDGVITWCGSQNCADPEFRVKPRYAPWVDVLLRFEGPVARQNQHLFASDWMAWTDEDLTPLLTAPMPAPGPGFPAQVVASGPTSRHSAMPEMFQSLIYAARRELVVTTPYYVPDDPLQAALCAAANRGVATTIVFPARNDNWAVAAASRSCYAELLAAGVVIHEFEGGLLHAKTLTLDGEVALVGSANMDRRSFDLNYENTILLADAATTALLRDRQAAFIARSRRVTADEVAAWPWQRRLWNNAVAVMGPVL</sequence>
<dbReference type="PROSITE" id="PS50035">
    <property type="entry name" value="PLD"/>
    <property type="match status" value="2"/>
</dbReference>
<dbReference type="InterPro" id="IPR022924">
    <property type="entry name" value="Cardiolipin_synthase"/>
</dbReference>
<evidence type="ECO:0000313" key="19">
    <source>
        <dbReference type="Proteomes" id="UP000831327"/>
    </source>
</evidence>
<proteinExistence type="predicted"/>
<keyword evidence="12 16" id="KW-0472">Membrane</keyword>
<organism evidence="18 19">
    <name type="scientific">Roseomonas fluvialis</name>
    <dbReference type="NCBI Taxonomy" id="1750527"/>
    <lineage>
        <taxon>Bacteria</taxon>
        <taxon>Pseudomonadati</taxon>
        <taxon>Pseudomonadota</taxon>
        <taxon>Alphaproteobacteria</taxon>
        <taxon>Acetobacterales</taxon>
        <taxon>Roseomonadaceae</taxon>
        <taxon>Roseomonas</taxon>
    </lineage>
</organism>
<dbReference type="InterPro" id="IPR025202">
    <property type="entry name" value="PLD-like_dom"/>
</dbReference>
<dbReference type="Pfam" id="PF13396">
    <property type="entry name" value="PLDc_N"/>
    <property type="match status" value="1"/>
</dbReference>
<dbReference type="Gene3D" id="3.30.870.10">
    <property type="entry name" value="Endonuclease Chain A"/>
    <property type="match status" value="2"/>
</dbReference>
<evidence type="ECO:0000313" key="18">
    <source>
        <dbReference type="EMBL" id="BDG73140.1"/>
    </source>
</evidence>
<dbReference type="PANTHER" id="PTHR21248:SF22">
    <property type="entry name" value="PHOSPHOLIPASE D"/>
    <property type="match status" value="1"/>
</dbReference>
<evidence type="ECO:0000256" key="4">
    <source>
        <dbReference type="ARBA" id="ARBA00022475"/>
    </source>
</evidence>
<dbReference type="Pfam" id="PF13091">
    <property type="entry name" value="PLDc_2"/>
    <property type="match status" value="2"/>
</dbReference>
<keyword evidence="14" id="KW-1208">Phospholipid metabolism</keyword>
<dbReference type="NCBIfam" id="TIGR04265">
    <property type="entry name" value="bac_cardiolipin"/>
    <property type="match status" value="1"/>
</dbReference>
<keyword evidence="7" id="KW-0808">Transferase</keyword>
<comment type="subcellular location">
    <subcellularLocation>
        <location evidence="3">Cell membrane</location>
        <topology evidence="3">Multi-pass membrane protein</topology>
    </subcellularLocation>
    <subcellularLocation>
        <location evidence="2">Secreted</location>
    </subcellularLocation>
</comment>
<keyword evidence="5" id="KW-0444">Lipid biosynthesis</keyword>
<keyword evidence="11" id="KW-0443">Lipid metabolism</keyword>
<evidence type="ECO:0000256" key="8">
    <source>
        <dbReference type="ARBA" id="ARBA00022692"/>
    </source>
</evidence>